<keyword evidence="2" id="KW-1185">Reference proteome</keyword>
<evidence type="ECO:0000313" key="2">
    <source>
        <dbReference type="Proteomes" id="UP001153331"/>
    </source>
</evidence>
<evidence type="ECO:0000313" key="1">
    <source>
        <dbReference type="EMBL" id="KAJ8114325.1"/>
    </source>
</evidence>
<accession>A0ACC2IGM8</accession>
<reference evidence="1" key="1">
    <citation type="submission" date="2022-11" db="EMBL/GenBank/DDBJ databases">
        <title>Genome Sequence of Boeremia exigua.</title>
        <authorList>
            <person name="Buettner E."/>
        </authorList>
    </citation>
    <scope>NUCLEOTIDE SEQUENCE</scope>
    <source>
        <strain evidence="1">CU02</strain>
    </source>
</reference>
<name>A0ACC2IGM8_9PLEO</name>
<sequence>MDPQARIRELKRENNQLRAECARLSMNPQTRIEELERENDQLRAEMARRGHQGTNQIMAQILQNDPFCNELKRRNHVLHQRLHRSSETAQLLERTIQLLERTISVKDELIERMEYVESAGRAENDVLIRNSNRLEEEWAETNKQMRLQFDELLALQRHNRQKYEVLRDMAQDFHITGTAIADHVLREKSRITSAKISAEDTQQDLGGRILKLTDKMVHWKEQLGSILEASDKEHANAHSKFLADHLEQLYKEDDDLLSDTEDGDPLSDTEDGDPLSDTEDGDPLSDTEEGGPPSDKEDGGVL</sequence>
<dbReference type="Proteomes" id="UP001153331">
    <property type="component" value="Unassembled WGS sequence"/>
</dbReference>
<proteinExistence type="predicted"/>
<organism evidence="1 2">
    <name type="scientific">Boeremia exigua</name>
    <dbReference type="NCBI Taxonomy" id="749465"/>
    <lineage>
        <taxon>Eukaryota</taxon>
        <taxon>Fungi</taxon>
        <taxon>Dikarya</taxon>
        <taxon>Ascomycota</taxon>
        <taxon>Pezizomycotina</taxon>
        <taxon>Dothideomycetes</taxon>
        <taxon>Pleosporomycetidae</taxon>
        <taxon>Pleosporales</taxon>
        <taxon>Pleosporineae</taxon>
        <taxon>Didymellaceae</taxon>
        <taxon>Boeremia</taxon>
    </lineage>
</organism>
<comment type="caution">
    <text evidence="1">The sequence shown here is derived from an EMBL/GenBank/DDBJ whole genome shotgun (WGS) entry which is preliminary data.</text>
</comment>
<gene>
    <name evidence="1" type="ORF">OPT61_g3766</name>
</gene>
<protein>
    <submittedName>
        <fullName evidence="1">Uncharacterized protein</fullName>
    </submittedName>
</protein>
<dbReference type="EMBL" id="JAPHNI010000201">
    <property type="protein sequence ID" value="KAJ8114325.1"/>
    <property type="molecule type" value="Genomic_DNA"/>
</dbReference>